<evidence type="ECO:0000256" key="6">
    <source>
        <dbReference type="ARBA" id="ARBA00022840"/>
    </source>
</evidence>
<dbReference type="Gene3D" id="1.10.10.160">
    <property type="match status" value="1"/>
</dbReference>
<keyword evidence="4 11" id="KW-0378">Hydrolase</keyword>
<sequence length="680" mass="75673">MNQPRRLPDAAPVQWPALLETPMHGLNPPQRAAVLHCEGPLLVLAGAGSGKTRVIVEKIAHLIAIGRYPAKRIAAITFTNKSAKEMRERVAKRIRGDGADGLTICTFHALGLKFLQIEHAAAGLKRGFSIFDSDDAAAQIKDLMHGAKPDAIEDAKNLISRAKNAGLSPEQAMAAARSNREKEAASLYERYQARLTTFNAVDFDDLIRLPVQILEANEEIVMGWRERIGYLLVDECQDTNDAQYRLLKMLAGPRGNFTCVGDDDQSIYAWRGANPENLQQMGCDYPALKIIKLEQNYRCSNRVLRAANALIAHNPHEHLKTLWSDQADGERIRVWECRDGEHEAEKVAAEISFLGTAKQVPWSDFCILFRGNFQSRPLEKALQLLRVPYHLTGGTAFLERQEVKDLLSWLRLIVNPDDDAAFLRAVQSPKREVGATSLARLAELASAKSVPMSRAAESMGALQHLPPRAANGLSAFNDILCDMRQHSATMSAGELVRMLADKSGLLNDLRNQSKDETGFQRRKRNLDELAEWFEGGPRGASASDLAAQLALLSRNDKDDGGNQVRMMTMHASKGLEFRYVFIVGCEDGVLPHEVSLEEGNLQEERRLLYVGITRAKQQLWMSYSKLTRKFGEHVRLKPSRFFDELPAEELQRDGADPVADAERKKERASAGLAAIQALFD</sequence>
<evidence type="ECO:0000256" key="4">
    <source>
        <dbReference type="ARBA" id="ARBA00022801"/>
    </source>
</evidence>
<dbReference type="Proteomes" id="UP000195877">
    <property type="component" value="Chromosome 1"/>
</dbReference>
<evidence type="ECO:0000259" key="14">
    <source>
        <dbReference type="PROSITE" id="PS51217"/>
    </source>
</evidence>
<accession>A0A1Y6H1G2</accession>
<dbReference type="PROSITE" id="PS51217">
    <property type="entry name" value="UVRD_HELICASE_CTER"/>
    <property type="match status" value="1"/>
</dbReference>
<evidence type="ECO:0000313" key="17">
    <source>
        <dbReference type="Proteomes" id="UP000195877"/>
    </source>
</evidence>
<dbReference type="Pfam" id="PF13361">
    <property type="entry name" value="UvrD_C"/>
    <property type="match status" value="1"/>
</dbReference>
<dbReference type="STRING" id="48664.BER92_00340"/>
<keyword evidence="17" id="KW-1185">Reference proteome</keyword>
<evidence type="ECO:0000256" key="12">
    <source>
        <dbReference type="PROSITE-ProRule" id="PRU00560"/>
    </source>
</evidence>
<dbReference type="HAMAP" id="MF_01920">
    <property type="entry name" value="Helicase_Rep"/>
    <property type="match status" value="1"/>
</dbReference>
<reference evidence="15 17" key="2">
    <citation type="submission" date="2017-05" db="EMBL/GenBank/DDBJ databases">
        <authorList>
            <person name="Blom J."/>
        </authorList>
    </citation>
    <scope>NUCLEOTIDE SEQUENCE [LARGE SCALE GENOMIC DNA]</scope>
    <source>
        <strain evidence="15">PD885</strain>
    </source>
</reference>
<comment type="catalytic activity">
    <reaction evidence="10 11">
        <text>ATP + H2O = ADP + phosphate + H(+)</text>
        <dbReference type="Rhea" id="RHEA:13065"/>
        <dbReference type="ChEBI" id="CHEBI:15377"/>
        <dbReference type="ChEBI" id="CHEBI:15378"/>
        <dbReference type="ChEBI" id="CHEBI:30616"/>
        <dbReference type="ChEBI" id="CHEBI:43474"/>
        <dbReference type="ChEBI" id="CHEBI:456216"/>
        <dbReference type="EC" id="5.6.2.4"/>
    </reaction>
</comment>
<feature type="binding site" evidence="12">
    <location>
        <begin position="45"/>
        <end position="52"/>
    </location>
    <ligand>
        <name>ATP</name>
        <dbReference type="ChEBI" id="CHEBI:30616"/>
    </ligand>
</feature>
<dbReference type="AlphaFoldDB" id="A0A1Y6H1G2"/>
<dbReference type="InterPro" id="IPR014017">
    <property type="entry name" value="DNA_helicase_UvrD-like_C"/>
</dbReference>
<comment type="similarity">
    <text evidence="1 11">Belongs to the helicase family. UvrD subfamily.</text>
</comment>
<evidence type="ECO:0000259" key="13">
    <source>
        <dbReference type="PROSITE" id="PS51198"/>
    </source>
</evidence>
<dbReference type="CDD" id="cd17932">
    <property type="entry name" value="DEXQc_UvrD"/>
    <property type="match status" value="1"/>
</dbReference>
<dbReference type="GO" id="GO:0043138">
    <property type="term" value="F:3'-5' DNA helicase activity"/>
    <property type="evidence" value="ECO:0007669"/>
    <property type="project" value="UniProtKB-UniRule"/>
</dbReference>
<comment type="function">
    <text evidence="11">Rep helicase is a single-stranded DNA-dependent ATPase involved in DNA replication; it can initiate unwinding at a nick in the DNA. It binds to the single-stranded DNA and acts in a progressive fashion along the DNA in the 3' to 5' direction.</text>
</comment>
<comment type="catalytic activity">
    <reaction evidence="9 11">
        <text>Couples ATP hydrolysis with the unwinding of duplex DNA by translocating in the 3'-5' direction.</text>
        <dbReference type="EC" id="5.6.2.4"/>
    </reaction>
</comment>
<organism evidence="16 18">
    <name type="scientific">Xanthomonas fragariae</name>
    <dbReference type="NCBI Taxonomy" id="48664"/>
    <lineage>
        <taxon>Bacteria</taxon>
        <taxon>Pseudomonadati</taxon>
        <taxon>Pseudomonadota</taxon>
        <taxon>Gammaproteobacteria</taxon>
        <taxon>Lysobacterales</taxon>
        <taxon>Lysobacteraceae</taxon>
        <taxon>Xanthomonas</taxon>
    </lineage>
</organism>
<dbReference type="Pfam" id="PF00580">
    <property type="entry name" value="UvrD-helicase"/>
    <property type="match status" value="1"/>
</dbReference>
<dbReference type="NCBIfam" id="TIGR01074">
    <property type="entry name" value="rep"/>
    <property type="match status" value="1"/>
</dbReference>
<dbReference type="GO" id="GO:0005524">
    <property type="term" value="F:ATP binding"/>
    <property type="evidence" value="ECO:0007669"/>
    <property type="project" value="UniProtKB-UniRule"/>
</dbReference>
<dbReference type="InterPro" id="IPR000212">
    <property type="entry name" value="DNA_helicase_UvrD/REP"/>
</dbReference>
<keyword evidence="8 11" id="KW-0413">Isomerase</keyword>
<reference evidence="16 18" key="1">
    <citation type="submission" date="2017-05" db="EMBL/GenBank/DDBJ databases">
        <authorList>
            <person name="Song R."/>
            <person name="Chenine A.L."/>
            <person name="Ruprecht R.M."/>
        </authorList>
    </citation>
    <scope>NUCLEOTIDE SEQUENCE [LARGE SCALE GENOMIC DNA]</scope>
    <source>
        <strain evidence="16">PD5205</strain>
    </source>
</reference>
<dbReference type="EC" id="5.6.2.4" evidence="11"/>
<evidence type="ECO:0000256" key="10">
    <source>
        <dbReference type="ARBA" id="ARBA00048988"/>
    </source>
</evidence>
<evidence type="ECO:0000256" key="5">
    <source>
        <dbReference type="ARBA" id="ARBA00022806"/>
    </source>
</evidence>
<dbReference type="PROSITE" id="PS51198">
    <property type="entry name" value="UVRD_HELICASE_ATP_BIND"/>
    <property type="match status" value="1"/>
</dbReference>
<dbReference type="Gene3D" id="1.10.486.10">
    <property type="entry name" value="PCRA, domain 4"/>
    <property type="match status" value="1"/>
</dbReference>
<dbReference type="GO" id="GO:0006260">
    <property type="term" value="P:DNA replication"/>
    <property type="evidence" value="ECO:0007669"/>
    <property type="project" value="UniProtKB-UniRule"/>
</dbReference>
<keyword evidence="7 11" id="KW-0238">DNA-binding</keyword>
<protein>
    <recommendedName>
        <fullName evidence="11">ATP-dependent DNA helicase Rep</fullName>
        <ecNumber evidence="11">5.6.2.4</ecNumber>
    </recommendedName>
    <alternativeName>
        <fullName evidence="11">DNA 3'-5' helicase Rep</fullName>
    </alternativeName>
</protein>
<keyword evidence="2 11" id="KW-0235">DNA replication</keyword>
<feature type="domain" description="UvrD-like helicase ATP-binding" evidence="13">
    <location>
        <begin position="24"/>
        <end position="300"/>
    </location>
</feature>
<dbReference type="InterPro" id="IPR027417">
    <property type="entry name" value="P-loop_NTPase"/>
</dbReference>
<dbReference type="PANTHER" id="PTHR11070:SF64">
    <property type="entry name" value="ATP-DEPENDENT DNA HELICASE REP"/>
    <property type="match status" value="1"/>
</dbReference>
<evidence type="ECO:0000256" key="2">
    <source>
        <dbReference type="ARBA" id="ARBA00022705"/>
    </source>
</evidence>
<gene>
    <name evidence="11 15" type="primary">rep</name>
    <name evidence="16" type="ORF">PD5205_00072</name>
    <name evidence="15" type="ORF">PD885_00072</name>
</gene>
<dbReference type="PANTHER" id="PTHR11070">
    <property type="entry name" value="UVRD / RECB / PCRA DNA HELICASE FAMILY MEMBER"/>
    <property type="match status" value="1"/>
</dbReference>
<dbReference type="InterPro" id="IPR013986">
    <property type="entry name" value="DExx_box_DNA_helicase_dom_sf"/>
</dbReference>
<evidence type="ECO:0000256" key="9">
    <source>
        <dbReference type="ARBA" id="ARBA00034617"/>
    </source>
</evidence>
<feature type="domain" description="UvrD-like helicase C-terminal" evidence="14">
    <location>
        <begin position="301"/>
        <end position="574"/>
    </location>
</feature>
<dbReference type="FunFam" id="1.10.10.160:FF:000006">
    <property type="entry name" value="ATP-dependent DNA helicase Rep"/>
    <property type="match status" value="1"/>
</dbReference>
<keyword evidence="6 11" id="KW-0067">ATP-binding</keyword>
<evidence type="ECO:0000313" key="15">
    <source>
        <dbReference type="EMBL" id="SMQ97344.1"/>
    </source>
</evidence>
<evidence type="ECO:0000313" key="16">
    <source>
        <dbReference type="EMBL" id="SMR01396.1"/>
    </source>
</evidence>
<dbReference type="GO" id="GO:0003697">
    <property type="term" value="F:single-stranded DNA binding"/>
    <property type="evidence" value="ECO:0007669"/>
    <property type="project" value="UniProtKB-UniRule"/>
</dbReference>
<dbReference type="EMBL" id="LT853882">
    <property type="protein sequence ID" value="SMQ97344.1"/>
    <property type="molecule type" value="Genomic_DNA"/>
</dbReference>
<name>A0A1Y6H1G2_9XANT</name>
<evidence type="ECO:0000256" key="7">
    <source>
        <dbReference type="ARBA" id="ARBA00023125"/>
    </source>
</evidence>
<feature type="binding site" evidence="11">
    <location>
        <position position="298"/>
    </location>
    <ligand>
        <name>ATP</name>
        <dbReference type="ChEBI" id="CHEBI:30616"/>
    </ligand>
</feature>
<dbReference type="GO" id="GO:0005829">
    <property type="term" value="C:cytosol"/>
    <property type="evidence" value="ECO:0007669"/>
    <property type="project" value="TreeGrafter"/>
</dbReference>
<dbReference type="SUPFAM" id="SSF52540">
    <property type="entry name" value="P-loop containing nucleoside triphosphate hydrolases"/>
    <property type="match status" value="1"/>
</dbReference>
<evidence type="ECO:0000313" key="18">
    <source>
        <dbReference type="Proteomes" id="UP000195953"/>
    </source>
</evidence>
<keyword evidence="5 11" id="KW-0347">Helicase</keyword>
<proteinExistence type="inferred from homology"/>
<dbReference type="InterPro" id="IPR014016">
    <property type="entry name" value="UvrD-like_ATP-bd"/>
</dbReference>
<dbReference type="eggNOG" id="COG0210">
    <property type="taxonomic scope" value="Bacteria"/>
</dbReference>
<evidence type="ECO:0000256" key="8">
    <source>
        <dbReference type="ARBA" id="ARBA00023235"/>
    </source>
</evidence>
<evidence type="ECO:0000256" key="11">
    <source>
        <dbReference type="HAMAP-Rule" id="MF_01920"/>
    </source>
</evidence>
<dbReference type="GO" id="GO:0016787">
    <property type="term" value="F:hydrolase activity"/>
    <property type="evidence" value="ECO:0007669"/>
    <property type="project" value="UniProtKB-UniRule"/>
</dbReference>
<comment type="subunit">
    <text evidence="11">Homodimer.</text>
</comment>
<dbReference type="Gene3D" id="3.40.50.300">
    <property type="entry name" value="P-loop containing nucleotide triphosphate hydrolases"/>
    <property type="match status" value="2"/>
</dbReference>
<dbReference type="InterPro" id="IPR005752">
    <property type="entry name" value="Helicase_Rep"/>
</dbReference>
<dbReference type="CDD" id="cd18807">
    <property type="entry name" value="SF1_C_UvrD"/>
    <property type="match status" value="1"/>
</dbReference>
<evidence type="ECO:0000256" key="3">
    <source>
        <dbReference type="ARBA" id="ARBA00022741"/>
    </source>
</evidence>
<dbReference type="GO" id="GO:0000725">
    <property type="term" value="P:recombinational repair"/>
    <property type="evidence" value="ECO:0007669"/>
    <property type="project" value="TreeGrafter"/>
</dbReference>
<evidence type="ECO:0000256" key="1">
    <source>
        <dbReference type="ARBA" id="ARBA00009922"/>
    </source>
</evidence>
<dbReference type="Proteomes" id="UP000195953">
    <property type="component" value="Chromosome 1"/>
</dbReference>
<dbReference type="EMBL" id="LT853885">
    <property type="protein sequence ID" value="SMR01396.1"/>
    <property type="molecule type" value="Genomic_DNA"/>
</dbReference>
<keyword evidence="3 11" id="KW-0547">Nucleotide-binding</keyword>